<accession>A0A2A9EZW8</accession>
<dbReference type="Gene3D" id="3.90.550.10">
    <property type="entry name" value="Spore Coat Polysaccharide Biosynthesis Protein SpsA, Chain A"/>
    <property type="match status" value="1"/>
</dbReference>
<feature type="transmembrane region" description="Helical" evidence="2">
    <location>
        <begin position="737"/>
        <end position="759"/>
    </location>
</feature>
<organism evidence="3 4">
    <name type="scientific">Isoptericola jiangsuensis</name>
    <dbReference type="NCBI Taxonomy" id="548579"/>
    <lineage>
        <taxon>Bacteria</taxon>
        <taxon>Bacillati</taxon>
        <taxon>Actinomycetota</taxon>
        <taxon>Actinomycetes</taxon>
        <taxon>Micrococcales</taxon>
        <taxon>Promicromonosporaceae</taxon>
        <taxon>Isoptericola</taxon>
    </lineage>
</organism>
<sequence length="1089" mass="111076">MAGRMTAPHLTRTPADGVAPPGATPGLALAAGRPSRTAVAVTAVVVTRGRTAYLPATLDALAAQGHAPDDVVVVDVDAAPSTAAHADLSLGGHRYVGASGSRTLGDAVDHALAVGALGDAGWIWVLHDDSAPAPDALGHLLRAVEHSAAVAVAGPKQVRWDLDADGTPVVPDRSRPGVLLEVGFTVSPLGRRMTGIDDSEIDQGQHDANEDVLAVGLAGALVRRSVWEQLRGTDPEAGRYGDGLDLSRRARLAGHRVVVVPAALVHHAQASLRGLRGARRGAGLDASAYARRRSQLYARLVGVPLPLVPVAMVAMLVWAPFAAAYRLALKRPARARDEILAPVVTVLRVVPLVRGRRRAAATRTRPRRVLRPLRASWRRVAAERRDARLTRAEAHRVRRGPTDLERAELRRLARRRRTALTLVVVPVLLLTAATFAPWQGVLADGGRIVGGALLPAPGSLGDAFAAATSGWVRDALSTGAPADPLLTLLTALGALTGSVQQGVDLLVLGALPLAALAGWFGAGVVTRSVWARAAAALVWTASPAFLASLASGRVGAVVAHLALPWVLVATVRAVGTQARDGVGPARPRTGSLGAAAAAGLLLAVAVSGAPALLPVAVLACAGVLVVARRSWRRLLLVLVPAVVVGLPFWWHVTATWADGGWRAVLAEPGVPLPSAAPDGLTLLLGQPAPPQAWPTGTLPDPLAAAGGAGPWLLGGLVLVLAAAALPGRRTAAVRGGFLLAILGLVVALTAAGTAVASGAAPDGSAAVVHGWPGAGLSVLLLGLGCAALAATPRPGRHPARRVAVGLVAALALAVPAGGLAVWWAQSVTPAGVGALTADADHAVPAVGRQLQAPPRSARVLQLDRVDDVVEYAVLHADGSSLLDSSVVVRARDAGLAPGPARPDVDALDALVAQVAAGRSPDLADRLAALGVGAVQVPADGDADLVTSLDLVPGLHRVTEEGVLLWRVGDADPGTGWATVLDAADADPATPAVVLASDGRRVSTDVGPGAPDRTVVLAESAGQGWRASLDGRRLAALDVDGRQAFELGAAGGHLVVEHAAASRPPWLALTALVLVVFTLLALPVGRRRTR</sequence>
<name>A0A2A9EZW8_9MICO</name>
<dbReference type="PANTHER" id="PTHR43685:SF3">
    <property type="entry name" value="SLR2126 PROTEIN"/>
    <property type="match status" value="1"/>
</dbReference>
<dbReference type="InterPro" id="IPR050834">
    <property type="entry name" value="Glycosyltransf_2"/>
</dbReference>
<feature type="transmembrane region" description="Helical" evidence="2">
    <location>
        <begin position="1065"/>
        <end position="1084"/>
    </location>
</feature>
<feature type="transmembrane region" description="Helical" evidence="2">
    <location>
        <begin position="802"/>
        <end position="824"/>
    </location>
</feature>
<evidence type="ECO:0000256" key="1">
    <source>
        <dbReference type="SAM" id="MobiDB-lite"/>
    </source>
</evidence>
<dbReference type="GO" id="GO:0016740">
    <property type="term" value="F:transferase activity"/>
    <property type="evidence" value="ECO:0007669"/>
    <property type="project" value="UniProtKB-KW"/>
</dbReference>
<keyword evidence="4" id="KW-1185">Reference proteome</keyword>
<dbReference type="OrthoDB" id="3734530at2"/>
<feature type="transmembrane region" description="Helical" evidence="2">
    <location>
        <begin position="611"/>
        <end position="627"/>
    </location>
</feature>
<feature type="transmembrane region" description="Helical" evidence="2">
    <location>
        <begin position="771"/>
        <end position="790"/>
    </location>
</feature>
<keyword evidence="2" id="KW-0472">Membrane</keyword>
<comment type="caution">
    <text evidence="3">The sequence shown here is derived from an EMBL/GenBank/DDBJ whole genome shotgun (WGS) entry which is preliminary data.</text>
</comment>
<keyword evidence="2" id="KW-0812">Transmembrane</keyword>
<feature type="transmembrane region" description="Helical" evidence="2">
    <location>
        <begin position="419"/>
        <end position="438"/>
    </location>
</feature>
<feature type="transmembrane region" description="Helical" evidence="2">
    <location>
        <begin position="702"/>
        <end position="725"/>
    </location>
</feature>
<dbReference type="PANTHER" id="PTHR43685">
    <property type="entry name" value="GLYCOSYLTRANSFERASE"/>
    <property type="match status" value="1"/>
</dbReference>
<dbReference type="Proteomes" id="UP000224130">
    <property type="component" value="Unassembled WGS sequence"/>
</dbReference>
<evidence type="ECO:0000256" key="2">
    <source>
        <dbReference type="SAM" id="Phobius"/>
    </source>
</evidence>
<evidence type="ECO:0000313" key="3">
    <source>
        <dbReference type="EMBL" id="PFG44086.1"/>
    </source>
</evidence>
<feature type="transmembrane region" description="Helical" evidence="2">
    <location>
        <begin position="505"/>
        <end position="522"/>
    </location>
</feature>
<dbReference type="SUPFAM" id="SSF53448">
    <property type="entry name" value="Nucleotide-diphospho-sugar transferases"/>
    <property type="match status" value="1"/>
</dbReference>
<dbReference type="EMBL" id="PDJJ01000001">
    <property type="protein sequence ID" value="PFG44086.1"/>
    <property type="molecule type" value="Genomic_DNA"/>
</dbReference>
<dbReference type="Pfam" id="PF13641">
    <property type="entry name" value="Glyco_tranf_2_3"/>
    <property type="match status" value="1"/>
</dbReference>
<evidence type="ECO:0000313" key="4">
    <source>
        <dbReference type="Proteomes" id="UP000224130"/>
    </source>
</evidence>
<feature type="transmembrane region" description="Helical" evidence="2">
    <location>
        <begin position="634"/>
        <end position="652"/>
    </location>
</feature>
<protein>
    <submittedName>
        <fullName evidence="3">GT2 family glycosyltransferase</fullName>
    </submittedName>
</protein>
<keyword evidence="2" id="KW-1133">Transmembrane helix</keyword>
<feature type="transmembrane region" description="Helical" evidence="2">
    <location>
        <begin position="556"/>
        <end position="575"/>
    </location>
</feature>
<feature type="region of interest" description="Disordered" evidence="1">
    <location>
        <begin position="1"/>
        <end position="22"/>
    </location>
</feature>
<keyword evidence="3" id="KW-0808">Transferase</keyword>
<proteinExistence type="predicted"/>
<feature type="transmembrane region" description="Helical" evidence="2">
    <location>
        <begin position="296"/>
        <end position="319"/>
    </location>
</feature>
<reference evidence="3 4" key="1">
    <citation type="submission" date="2017-10" db="EMBL/GenBank/DDBJ databases">
        <title>Sequencing the genomes of 1000 actinobacteria strains.</title>
        <authorList>
            <person name="Klenk H.-P."/>
        </authorList>
    </citation>
    <scope>NUCLEOTIDE SEQUENCE [LARGE SCALE GENOMIC DNA]</scope>
    <source>
        <strain evidence="3 4">DSM 21863</strain>
    </source>
</reference>
<dbReference type="InterPro" id="IPR029044">
    <property type="entry name" value="Nucleotide-diphossugar_trans"/>
</dbReference>
<dbReference type="AlphaFoldDB" id="A0A2A9EZW8"/>
<gene>
    <name evidence="3" type="ORF">ATJ88_2804</name>
</gene>